<evidence type="ECO:0000256" key="3">
    <source>
        <dbReference type="ARBA" id="ARBA00022638"/>
    </source>
</evidence>
<dbReference type="GO" id="GO:0031640">
    <property type="term" value="P:killing of cells of another organism"/>
    <property type="evidence" value="ECO:0007669"/>
    <property type="project" value="UniProtKB-KW"/>
</dbReference>
<dbReference type="Proteomes" id="UP000887013">
    <property type="component" value="Unassembled WGS sequence"/>
</dbReference>
<gene>
    <name evidence="7" type="primary">X975_14096</name>
    <name evidence="7" type="ORF">NPIL_563254</name>
</gene>
<dbReference type="EMBL" id="BMAW01093113">
    <property type="protein sequence ID" value="GFS58728.1"/>
    <property type="molecule type" value="Genomic_DNA"/>
</dbReference>
<dbReference type="SUPFAM" id="SSF53955">
    <property type="entry name" value="Lysozyme-like"/>
    <property type="match status" value="1"/>
</dbReference>
<keyword evidence="3" id="KW-0929">Antimicrobial</keyword>
<dbReference type="AlphaFoldDB" id="A0A8X6ISM1"/>
<dbReference type="Gene3D" id="1.10.530.10">
    <property type="match status" value="1"/>
</dbReference>
<dbReference type="Pfam" id="PF00062">
    <property type="entry name" value="Lys"/>
    <property type="match status" value="1"/>
</dbReference>
<keyword evidence="4" id="KW-1015">Disulfide bond</keyword>
<dbReference type="InterPro" id="IPR001916">
    <property type="entry name" value="Glyco_hydro_22"/>
</dbReference>
<dbReference type="InterPro" id="IPR023346">
    <property type="entry name" value="Lysozyme-like_dom_sf"/>
</dbReference>
<dbReference type="GO" id="GO:0042742">
    <property type="term" value="P:defense response to bacterium"/>
    <property type="evidence" value="ECO:0007669"/>
    <property type="project" value="UniProtKB-KW"/>
</dbReference>
<proteinExistence type="predicted"/>
<name>A0A8X6ISM1_NEPPI</name>
<dbReference type="PANTHER" id="PTHR11407:SF63">
    <property type="entry name" value="LYSOZYME C"/>
    <property type="match status" value="1"/>
</dbReference>
<keyword evidence="5" id="KW-0326">Glycosidase</keyword>
<keyword evidence="3" id="KW-0081">Bacteriolytic enzyme</keyword>
<dbReference type="EC" id="3.2.1.17" evidence="2"/>
<feature type="chain" id="PRO_5036465616" description="lysozyme" evidence="6">
    <location>
        <begin position="22"/>
        <end position="81"/>
    </location>
</feature>
<evidence type="ECO:0000256" key="1">
    <source>
        <dbReference type="ARBA" id="ARBA00000632"/>
    </source>
</evidence>
<reference evidence="7" key="1">
    <citation type="submission" date="2020-08" db="EMBL/GenBank/DDBJ databases">
        <title>Multicomponent nature underlies the extraordinary mechanical properties of spider dragline silk.</title>
        <authorList>
            <person name="Kono N."/>
            <person name="Nakamura H."/>
            <person name="Mori M."/>
            <person name="Yoshida Y."/>
            <person name="Ohtoshi R."/>
            <person name="Malay A.D."/>
            <person name="Moran D.A.P."/>
            <person name="Tomita M."/>
            <person name="Numata K."/>
            <person name="Arakawa K."/>
        </authorList>
    </citation>
    <scope>NUCLEOTIDE SEQUENCE</scope>
</reference>
<evidence type="ECO:0000256" key="5">
    <source>
        <dbReference type="ARBA" id="ARBA00023295"/>
    </source>
</evidence>
<protein>
    <recommendedName>
        <fullName evidence="2">lysozyme</fullName>
        <ecNumber evidence="2">3.2.1.17</ecNumber>
    </recommendedName>
</protein>
<dbReference type="PROSITE" id="PS51348">
    <property type="entry name" value="GLYCOSYL_HYDROL_F22_2"/>
    <property type="match status" value="1"/>
</dbReference>
<feature type="signal peptide" evidence="6">
    <location>
        <begin position="1"/>
        <end position="21"/>
    </location>
</feature>
<keyword evidence="8" id="KW-1185">Reference proteome</keyword>
<organism evidence="7 8">
    <name type="scientific">Nephila pilipes</name>
    <name type="common">Giant wood spider</name>
    <name type="synonym">Nephila maculata</name>
    <dbReference type="NCBI Taxonomy" id="299642"/>
    <lineage>
        <taxon>Eukaryota</taxon>
        <taxon>Metazoa</taxon>
        <taxon>Ecdysozoa</taxon>
        <taxon>Arthropoda</taxon>
        <taxon>Chelicerata</taxon>
        <taxon>Arachnida</taxon>
        <taxon>Araneae</taxon>
        <taxon>Araneomorphae</taxon>
        <taxon>Entelegynae</taxon>
        <taxon>Araneoidea</taxon>
        <taxon>Nephilidae</taxon>
        <taxon>Nephila</taxon>
    </lineage>
</organism>
<dbReference type="GO" id="GO:0003796">
    <property type="term" value="F:lysozyme activity"/>
    <property type="evidence" value="ECO:0007669"/>
    <property type="project" value="UniProtKB-EC"/>
</dbReference>
<evidence type="ECO:0000256" key="6">
    <source>
        <dbReference type="SAM" id="SignalP"/>
    </source>
</evidence>
<dbReference type="OrthoDB" id="17373at2759"/>
<keyword evidence="5" id="KW-0378">Hydrolase</keyword>
<accession>A0A8X6ISM1</accession>
<comment type="caution">
    <text evidence="7">The sequence shown here is derived from an EMBL/GenBank/DDBJ whole genome shotgun (WGS) entry which is preliminary data.</text>
</comment>
<sequence>MAPLTVFLIAVLYLQTTVSYGKIVNPCDVASVMLNLGQKKAAVSKWVCLAKFASGFNTQALSKPYPDGSHDFGLFQVSINF</sequence>
<evidence type="ECO:0000256" key="2">
    <source>
        <dbReference type="ARBA" id="ARBA00012732"/>
    </source>
</evidence>
<keyword evidence="6" id="KW-0732">Signal</keyword>
<evidence type="ECO:0000313" key="8">
    <source>
        <dbReference type="Proteomes" id="UP000887013"/>
    </source>
</evidence>
<comment type="catalytic activity">
    <reaction evidence="1">
        <text>Hydrolysis of (1-&gt;4)-beta-linkages between N-acetylmuramic acid and N-acetyl-D-glucosamine residues in a peptidoglycan and between N-acetyl-D-glucosamine residues in chitodextrins.</text>
        <dbReference type="EC" id="3.2.1.17"/>
    </reaction>
</comment>
<evidence type="ECO:0000313" key="7">
    <source>
        <dbReference type="EMBL" id="GFS58728.1"/>
    </source>
</evidence>
<dbReference type="PANTHER" id="PTHR11407">
    <property type="entry name" value="LYSOZYME C"/>
    <property type="match status" value="1"/>
</dbReference>
<evidence type="ECO:0000256" key="4">
    <source>
        <dbReference type="ARBA" id="ARBA00023157"/>
    </source>
</evidence>